<dbReference type="Pfam" id="PF13828">
    <property type="entry name" value="DUF4190"/>
    <property type="match status" value="1"/>
</dbReference>
<dbReference type="EMBL" id="JAUCML010000008">
    <property type="protein sequence ID" value="MDM7885870.1"/>
    <property type="molecule type" value="Genomic_DNA"/>
</dbReference>
<sequence length="80" mass="8478">MTAPQDVTPRVNTLAVVAFVLVFFVAFVGSIVGFLALRDIDRTGEGGRALALWAIVLGFVFTAFNIVVGALVLVSILRQG</sequence>
<protein>
    <submittedName>
        <fullName evidence="3">DUF4190 domain-containing protein</fullName>
    </submittedName>
</protein>
<keyword evidence="1" id="KW-1133">Transmembrane helix</keyword>
<comment type="caution">
    <text evidence="3">The sequence shown here is derived from an EMBL/GenBank/DDBJ whole genome shotgun (WGS) entry which is preliminary data.</text>
</comment>
<proteinExistence type="predicted"/>
<dbReference type="Proteomes" id="UP001237823">
    <property type="component" value="Unassembled WGS sequence"/>
</dbReference>
<gene>
    <name evidence="3" type="ORF">QUG92_12205</name>
</gene>
<feature type="transmembrane region" description="Helical" evidence="1">
    <location>
        <begin position="14"/>
        <end position="37"/>
    </location>
</feature>
<feature type="domain" description="DUF4190" evidence="2">
    <location>
        <begin position="15"/>
        <end position="67"/>
    </location>
</feature>
<organism evidence="3 4">
    <name type="scientific">Curtobacterium citri</name>
    <dbReference type="NCBI Taxonomy" id="3055139"/>
    <lineage>
        <taxon>Bacteria</taxon>
        <taxon>Bacillati</taxon>
        <taxon>Actinomycetota</taxon>
        <taxon>Actinomycetes</taxon>
        <taxon>Micrococcales</taxon>
        <taxon>Microbacteriaceae</taxon>
        <taxon>Curtobacterium</taxon>
    </lineage>
</organism>
<accession>A0ABT7T8K0</accession>
<evidence type="ECO:0000259" key="2">
    <source>
        <dbReference type="Pfam" id="PF13828"/>
    </source>
</evidence>
<evidence type="ECO:0000313" key="4">
    <source>
        <dbReference type="Proteomes" id="UP001237823"/>
    </source>
</evidence>
<evidence type="ECO:0000313" key="3">
    <source>
        <dbReference type="EMBL" id="MDM7885870.1"/>
    </source>
</evidence>
<dbReference type="InterPro" id="IPR025241">
    <property type="entry name" value="DUF4190"/>
</dbReference>
<evidence type="ECO:0000256" key="1">
    <source>
        <dbReference type="SAM" id="Phobius"/>
    </source>
</evidence>
<dbReference type="RefSeq" id="WP_182046960.1">
    <property type="nucleotide sequence ID" value="NZ_JAUCML010000008.1"/>
</dbReference>
<name>A0ABT7T8K0_9MICO</name>
<keyword evidence="4" id="KW-1185">Reference proteome</keyword>
<keyword evidence="1" id="KW-0472">Membrane</keyword>
<keyword evidence="1" id="KW-0812">Transmembrane</keyword>
<reference evidence="3 4" key="1">
    <citation type="submission" date="2023-06" db="EMBL/GenBank/DDBJ databases">
        <authorList>
            <person name="Feng G."/>
            <person name="Li J."/>
            <person name="Zhu H."/>
        </authorList>
    </citation>
    <scope>NUCLEOTIDE SEQUENCE [LARGE SCALE GENOMIC DNA]</scope>
    <source>
        <strain evidence="3 4">RHCKG23</strain>
    </source>
</reference>
<feature type="transmembrane region" description="Helical" evidence="1">
    <location>
        <begin position="49"/>
        <end position="77"/>
    </location>
</feature>